<keyword evidence="1" id="KW-1133">Transmembrane helix</keyword>
<reference evidence="2" key="1">
    <citation type="journal article" date="2015" name="Nature">
        <title>Complex archaea that bridge the gap between prokaryotes and eukaryotes.</title>
        <authorList>
            <person name="Spang A."/>
            <person name="Saw J.H."/>
            <person name="Jorgensen S.L."/>
            <person name="Zaremba-Niedzwiedzka K."/>
            <person name="Martijn J."/>
            <person name="Lind A.E."/>
            <person name="van Eijk R."/>
            <person name="Schleper C."/>
            <person name="Guy L."/>
            <person name="Ettema T.J."/>
        </authorList>
    </citation>
    <scope>NUCLEOTIDE SEQUENCE</scope>
</reference>
<name>A0A0F9F5U5_9ZZZZ</name>
<feature type="transmembrane region" description="Helical" evidence="1">
    <location>
        <begin position="20"/>
        <end position="40"/>
    </location>
</feature>
<dbReference type="EMBL" id="LAZR01022497">
    <property type="protein sequence ID" value="KKL81668.1"/>
    <property type="molecule type" value="Genomic_DNA"/>
</dbReference>
<comment type="caution">
    <text evidence="2">The sequence shown here is derived from an EMBL/GenBank/DDBJ whole genome shotgun (WGS) entry which is preliminary data.</text>
</comment>
<evidence type="ECO:0000256" key="1">
    <source>
        <dbReference type="SAM" id="Phobius"/>
    </source>
</evidence>
<organism evidence="2">
    <name type="scientific">marine sediment metagenome</name>
    <dbReference type="NCBI Taxonomy" id="412755"/>
    <lineage>
        <taxon>unclassified sequences</taxon>
        <taxon>metagenomes</taxon>
        <taxon>ecological metagenomes</taxon>
    </lineage>
</organism>
<accession>A0A0F9F5U5</accession>
<gene>
    <name evidence="2" type="ORF">LCGC14_1992420</name>
</gene>
<feature type="non-terminal residue" evidence="2">
    <location>
        <position position="1"/>
    </location>
</feature>
<evidence type="ECO:0000313" key="2">
    <source>
        <dbReference type="EMBL" id="KKL81668.1"/>
    </source>
</evidence>
<dbReference type="AlphaFoldDB" id="A0A0F9F5U5"/>
<keyword evidence="1" id="KW-0472">Membrane</keyword>
<keyword evidence="1" id="KW-0812">Transmembrane</keyword>
<proteinExistence type="predicted"/>
<sequence>WLCMGAGSNPASQPIIKEGIMAIWTWIWIILGLLIIGFVMDATTSSKWDDNGDSQDD</sequence>
<protein>
    <submittedName>
        <fullName evidence="2">Uncharacterized protein</fullName>
    </submittedName>
</protein>